<name>A0A1W6CWN3_9RHOB</name>
<feature type="binding site" evidence="3">
    <location>
        <position position="189"/>
    </location>
    <ligand>
        <name>a divalent metal cation</name>
        <dbReference type="ChEBI" id="CHEBI:60240"/>
    </ligand>
</feature>
<dbReference type="SUPFAM" id="SSF63829">
    <property type="entry name" value="Calcium-dependent phosphotriesterase"/>
    <property type="match status" value="1"/>
</dbReference>
<feature type="active site" description="Proton donor/acceptor" evidence="2">
    <location>
        <position position="189"/>
    </location>
</feature>
<dbReference type="AlphaFoldDB" id="A0A1W6CWN3"/>
<reference evidence="5 6" key="1">
    <citation type="submission" date="2017-03" db="EMBL/GenBank/DDBJ databases">
        <title>Genome sequence of Paracoccus contaminans isolated from a water microcosm.</title>
        <authorList>
            <person name="Aurass P."/>
            <person name="Karste S."/>
            <person name="Trost E."/>
            <person name="Glaeser S.P."/>
            <person name="Kaempfer P."/>
            <person name="Flieger A."/>
        </authorList>
    </citation>
    <scope>NUCLEOTIDE SEQUENCE [LARGE SCALE GENOMIC DNA]</scope>
    <source>
        <strain evidence="6">RKI 16-01929T\LMG 29738T\CCM 8701T\CIP 111112T</strain>
    </source>
</reference>
<dbReference type="InterPro" id="IPR005511">
    <property type="entry name" value="SMP-30"/>
</dbReference>
<evidence type="ECO:0000256" key="1">
    <source>
        <dbReference type="ARBA" id="ARBA00008853"/>
    </source>
</evidence>
<dbReference type="PANTHER" id="PTHR10907:SF47">
    <property type="entry name" value="REGUCALCIN"/>
    <property type="match status" value="1"/>
</dbReference>
<dbReference type="GO" id="GO:0004341">
    <property type="term" value="F:gluconolactonase activity"/>
    <property type="evidence" value="ECO:0007669"/>
    <property type="project" value="TreeGrafter"/>
</dbReference>
<dbReference type="InterPro" id="IPR013658">
    <property type="entry name" value="SGL"/>
</dbReference>
<proteinExistence type="inferred from homology"/>
<evidence type="ECO:0000259" key="4">
    <source>
        <dbReference type="Pfam" id="PF08450"/>
    </source>
</evidence>
<dbReference type="KEGG" id="pcon:B0A89_06255"/>
<feature type="binding site" evidence="3">
    <location>
        <position position="13"/>
    </location>
    <ligand>
        <name>a divalent metal cation</name>
        <dbReference type="ChEBI" id="CHEBI:60240"/>
    </ligand>
</feature>
<evidence type="ECO:0000256" key="3">
    <source>
        <dbReference type="PIRSR" id="PIRSR605511-2"/>
    </source>
</evidence>
<feature type="binding site" evidence="3">
    <location>
        <position position="92"/>
    </location>
    <ligand>
        <name>substrate</name>
    </ligand>
</feature>
<keyword evidence="6" id="KW-1185">Reference proteome</keyword>
<dbReference type="RefSeq" id="WP_085377405.1">
    <property type="nucleotide sequence ID" value="NZ_CP020612.1"/>
</dbReference>
<feature type="domain" description="SMP-30/Gluconolactonase/LRE-like region" evidence="4">
    <location>
        <begin position="11"/>
        <end position="247"/>
    </location>
</feature>
<comment type="cofactor">
    <cofactor evidence="3">
        <name>Zn(2+)</name>
        <dbReference type="ChEBI" id="CHEBI:29105"/>
    </cofactor>
    <text evidence="3">Binds 1 divalent metal cation per subunit.</text>
</comment>
<evidence type="ECO:0000256" key="2">
    <source>
        <dbReference type="PIRSR" id="PIRSR605511-1"/>
    </source>
</evidence>
<dbReference type="PRINTS" id="PR01790">
    <property type="entry name" value="SMP30FAMILY"/>
</dbReference>
<evidence type="ECO:0000313" key="5">
    <source>
        <dbReference type="EMBL" id="ARJ69288.1"/>
    </source>
</evidence>
<keyword evidence="3" id="KW-0479">Metal-binding</keyword>
<dbReference type="PANTHER" id="PTHR10907">
    <property type="entry name" value="REGUCALCIN"/>
    <property type="match status" value="1"/>
</dbReference>
<keyword evidence="3" id="KW-0862">Zinc</keyword>
<dbReference type="EMBL" id="CP020612">
    <property type="protein sequence ID" value="ARJ69288.1"/>
    <property type="molecule type" value="Genomic_DNA"/>
</dbReference>
<evidence type="ECO:0000313" key="6">
    <source>
        <dbReference type="Proteomes" id="UP000193017"/>
    </source>
</evidence>
<organism evidence="5 6">
    <name type="scientific">Paracoccus contaminans</name>
    <dbReference type="NCBI Taxonomy" id="1945662"/>
    <lineage>
        <taxon>Bacteria</taxon>
        <taxon>Pseudomonadati</taxon>
        <taxon>Pseudomonadota</taxon>
        <taxon>Alphaproteobacteria</taxon>
        <taxon>Rhodobacterales</taxon>
        <taxon>Paracoccaceae</taxon>
        <taxon>Paracoccus</taxon>
    </lineage>
</organism>
<dbReference type="STRING" id="1945662.B0A89_06255"/>
<dbReference type="GO" id="GO:0019853">
    <property type="term" value="P:L-ascorbic acid biosynthetic process"/>
    <property type="evidence" value="ECO:0007669"/>
    <property type="project" value="TreeGrafter"/>
</dbReference>
<dbReference type="Proteomes" id="UP000193017">
    <property type="component" value="Chromosome"/>
</dbReference>
<dbReference type="Gene3D" id="2.120.10.30">
    <property type="entry name" value="TolB, C-terminal domain"/>
    <property type="match status" value="1"/>
</dbReference>
<feature type="binding site" evidence="3">
    <location>
        <position position="94"/>
    </location>
    <ligand>
        <name>substrate</name>
    </ligand>
</feature>
<comment type="similarity">
    <text evidence="1">Belongs to the SMP-30/CGR1 family.</text>
</comment>
<sequence>MISYDERPCALGEGALWHPLRRQFFWFDILAGRLLSREGDAPREWRLGCMASAAGWVDRDRLMIGTEAGLALLDLRGGGLTPVARIGDGTTRSNDGRADRQGGFWISAMGRGAEAGAGAIWRWHRGALRRIAAGITIPNAICFSPDGRLAHYADTARALVWRQPLDADGWPKGPAQPFLDLAPMGLNPDGAVIDSSGALCLACWGAGCVIRFAPDGRRLDMIAVGGRQASCPAFGGADMRDLLVTTALQDLAAPGPGDGLPWLVRAAVPGLAEPQVLV</sequence>
<dbReference type="GO" id="GO:0005509">
    <property type="term" value="F:calcium ion binding"/>
    <property type="evidence" value="ECO:0007669"/>
    <property type="project" value="TreeGrafter"/>
</dbReference>
<dbReference type="Pfam" id="PF08450">
    <property type="entry name" value="SGL"/>
    <property type="match status" value="1"/>
</dbReference>
<feature type="binding site" evidence="3">
    <location>
        <position position="139"/>
    </location>
    <ligand>
        <name>a divalent metal cation</name>
        <dbReference type="ChEBI" id="CHEBI:60240"/>
    </ligand>
</feature>
<dbReference type="InterPro" id="IPR011042">
    <property type="entry name" value="6-blade_b-propeller_TolB-like"/>
</dbReference>
<protein>
    <submittedName>
        <fullName evidence="5">Gluconolactonase</fullName>
    </submittedName>
</protein>
<dbReference type="OrthoDB" id="2633250at2"/>
<accession>A0A1W6CWN3</accession>
<gene>
    <name evidence="5" type="ORF">B0A89_06255</name>
</gene>